<dbReference type="PANTHER" id="PTHR30441">
    <property type="entry name" value="DUF748 DOMAIN-CONTAINING PROTEIN"/>
    <property type="match status" value="1"/>
</dbReference>
<reference evidence="3 4" key="1">
    <citation type="journal article" date="2007" name="J. Bacteriol.">
        <title>Whole-genome analysis of the methyl tert-butyl ether-degrading beta-proteobacterium Methylibium petroleiphilum PM1.</title>
        <authorList>
            <person name="Kane S.R."/>
            <person name="Chakicherla A.Y."/>
            <person name="Chain P.S.G."/>
            <person name="Schmidt R."/>
            <person name="Shin M.W."/>
            <person name="Legler T.C."/>
            <person name="Scow K.M."/>
            <person name="Larimer F.W."/>
            <person name="Lucas S.M."/>
            <person name="Richardson P.M."/>
            <person name="Hristova K.R."/>
        </authorList>
    </citation>
    <scope>NUCLEOTIDE SEQUENCE [LARGE SCALE GENOMIC DNA]</scope>
    <source>
        <strain evidence="4">ATCC BAA-1232 / LMG 22953 / PM1</strain>
    </source>
</reference>
<organism evidence="3 4">
    <name type="scientific">Methylibium petroleiphilum (strain ATCC BAA-1232 / LMG 22953 / PM1)</name>
    <dbReference type="NCBI Taxonomy" id="420662"/>
    <lineage>
        <taxon>Bacteria</taxon>
        <taxon>Pseudomonadati</taxon>
        <taxon>Pseudomonadota</taxon>
        <taxon>Betaproteobacteria</taxon>
        <taxon>Burkholderiales</taxon>
        <taxon>Sphaerotilaceae</taxon>
        <taxon>Methylibium</taxon>
    </lineage>
</organism>
<dbReference type="GO" id="GO:0005886">
    <property type="term" value="C:plasma membrane"/>
    <property type="evidence" value="ECO:0007669"/>
    <property type="project" value="TreeGrafter"/>
</dbReference>
<keyword evidence="2" id="KW-1133">Transmembrane helix</keyword>
<evidence type="ECO:0000313" key="4">
    <source>
        <dbReference type="Proteomes" id="UP000000366"/>
    </source>
</evidence>
<dbReference type="InterPro" id="IPR008023">
    <property type="entry name" value="DUF748"/>
</dbReference>
<dbReference type="eggNOG" id="COG2982">
    <property type="taxonomic scope" value="Bacteria"/>
</dbReference>
<gene>
    <name evidence="3" type="ordered locus">Mpe_A1078</name>
</gene>
<dbReference type="KEGG" id="mpt:Mpe_A1078"/>
<dbReference type="Proteomes" id="UP000000366">
    <property type="component" value="Chromosome"/>
</dbReference>
<dbReference type="InterPro" id="IPR052894">
    <property type="entry name" value="AsmA-related"/>
</dbReference>
<dbReference type="GO" id="GO:0090313">
    <property type="term" value="P:regulation of protein targeting to membrane"/>
    <property type="evidence" value="ECO:0007669"/>
    <property type="project" value="TreeGrafter"/>
</dbReference>
<evidence type="ECO:0000313" key="3">
    <source>
        <dbReference type="EMBL" id="ABM94039.1"/>
    </source>
</evidence>
<protein>
    <recommendedName>
        <fullName evidence="5">DUF748 domain-containing protein</fullName>
    </recommendedName>
</protein>
<feature type="region of interest" description="Disordered" evidence="1">
    <location>
        <begin position="1"/>
        <end position="23"/>
    </location>
</feature>
<dbReference type="Pfam" id="PF05359">
    <property type="entry name" value="DUF748"/>
    <property type="match status" value="1"/>
</dbReference>
<proteinExistence type="predicted"/>
<keyword evidence="4" id="KW-1185">Reference proteome</keyword>
<dbReference type="AlphaFoldDB" id="A2SEQ0"/>
<keyword evidence="2" id="KW-0812">Transmembrane</keyword>
<feature type="transmembrane region" description="Helical" evidence="2">
    <location>
        <begin position="32"/>
        <end position="51"/>
    </location>
</feature>
<evidence type="ECO:0008006" key="5">
    <source>
        <dbReference type="Google" id="ProtNLM"/>
    </source>
</evidence>
<sequence>MDAGTLPARDNPGMPTATEPLPRPAPRRLARGLLIGLAVVLTALAVVWQLAAHRLQQELVAALGPRSEVGSVGLAWGGVEIRGLRIAAAPGSGWPAADELRAPRMVVAPDLWSALRGRIGVHSVRIEDGYISLLRGRDGQMQVLPALLGRRERAGAERRGGSLPAVRIGDVQLRGTEIAFYDASVSRPPLALRLVDMQASIGPLALPALDGATQIDITAGVRGARAGQEGRLELHGSVTGASRDAALKLSLRRVDLLALQPYVNQVAQGGVKRGTLDLDLAPTVKSQQLHAPGHMTLSQLELGDGNFAGLPRKAMLAFMSRHDRIELEFTLEGRLDDPAFSLNENFATRVASALGNVVGLSVEGVVEGVGSVVKGLFGR</sequence>
<dbReference type="PANTHER" id="PTHR30441:SF8">
    <property type="entry name" value="DUF748 DOMAIN-CONTAINING PROTEIN"/>
    <property type="match status" value="1"/>
</dbReference>
<dbReference type="STRING" id="420662.Mpe_A1078"/>
<evidence type="ECO:0000256" key="2">
    <source>
        <dbReference type="SAM" id="Phobius"/>
    </source>
</evidence>
<name>A2SEQ0_METPP</name>
<accession>A2SEQ0</accession>
<dbReference type="HOGENOM" id="CLU_062989_0_0_4"/>
<keyword evidence="2" id="KW-0472">Membrane</keyword>
<evidence type="ECO:0000256" key="1">
    <source>
        <dbReference type="SAM" id="MobiDB-lite"/>
    </source>
</evidence>
<dbReference type="EMBL" id="CP000555">
    <property type="protein sequence ID" value="ABM94039.1"/>
    <property type="molecule type" value="Genomic_DNA"/>
</dbReference>